<dbReference type="PROSITE" id="PS51004">
    <property type="entry name" value="SEMA"/>
    <property type="match status" value="1"/>
</dbReference>
<evidence type="ECO:0000256" key="5">
    <source>
        <dbReference type="ARBA" id="ARBA00022902"/>
    </source>
</evidence>
<dbReference type="InterPro" id="IPR036352">
    <property type="entry name" value="Semap_dom_sf"/>
</dbReference>
<keyword evidence="4" id="KW-0677">Repeat</keyword>
<keyword evidence="8" id="KW-0472">Membrane</keyword>
<evidence type="ECO:0000256" key="7">
    <source>
        <dbReference type="PROSITE-ProRule" id="PRU00352"/>
    </source>
</evidence>
<evidence type="ECO:0000256" key="6">
    <source>
        <dbReference type="ARBA" id="ARBA00023157"/>
    </source>
</evidence>
<protein>
    <submittedName>
        <fullName evidence="10">Semaphorin 5-3</fullName>
    </submittedName>
</protein>
<dbReference type="AlphaFoldDB" id="A0A0K0LJ33"/>
<evidence type="ECO:0000313" key="10">
    <source>
        <dbReference type="EMBL" id="AJA72718.1"/>
    </source>
</evidence>
<dbReference type="Pfam" id="PF00090">
    <property type="entry name" value="TSP_1"/>
    <property type="match status" value="5"/>
</dbReference>
<name>A0A0K0LJ33_SCHMD</name>
<keyword evidence="2" id="KW-0964">Secreted</keyword>
<dbReference type="SUPFAM" id="SSF82895">
    <property type="entry name" value="TSP-1 type 1 repeat"/>
    <property type="match status" value="3"/>
</dbReference>
<dbReference type="FunFam" id="2.20.100.10:FF:000007">
    <property type="entry name" value="Thrombospondin 1"/>
    <property type="match status" value="1"/>
</dbReference>
<accession>A0A0K0LJ33</accession>
<evidence type="ECO:0000256" key="4">
    <source>
        <dbReference type="ARBA" id="ARBA00022737"/>
    </source>
</evidence>
<dbReference type="InterPro" id="IPR052065">
    <property type="entry name" value="Compl_asym_regulator"/>
</dbReference>
<keyword evidence="3" id="KW-0732">Signal</keyword>
<evidence type="ECO:0000259" key="9">
    <source>
        <dbReference type="PROSITE" id="PS51004"/>
    </source>
</evidence>
<comment type="subcellular location">
    <subcellularLocation>
        <location evidence="1">Secreted</location>
    </subcellularLocation>
</comment>
<keyword evidence="5" id="KW-0524">Neurogenesis</keyword>
<dbReference type="EMBL" id="KJ451755">
    <property type="protein sequence ID" value="AJA72718.1"/>
    <property type="molecule type" value="mRNA"/>
</dbReference>
<dbReference type="InterPro" id="IPR036383">
    <property type="entry name" value="TSP1_rpt_sf"/>
</dbReference>
<keyword evidence="8" id="KW-1133">Transmembrane helix</keyword>
<evidence type="ECO:0000256" key="8">
    <source>
        <dbReference type="SAM" id="Phobius"/>
    </source>
</evidence>
<dbReference type="SUPFAM" id="SSF101912">
    <property type="entry name" value="Sema domain"/>
    <property type="match status" value="1"/>
</dbReference>
<sequence>MADYGNFKHLSYIPNSDHIYVVSNENEIVRLKLNNLNFDSKYTLKKQCTSEQCEKIIIDVVQFAKDSKILWICFNYMLYSNTNKLEDQMCYALKKENLASDHIAQWTGKTFISSDLEHRTVHSATSDYTYAGLYMKSYKELMIFKNPLVFTHDNLSNVNKINLPRSVIKAPGDIITSFQHNKSVYFLYTETDFLCGCKENVLLHARLCENDKGLTSEQFSVFNKVNVECQQVNSNRAIPPFKYRIATNGHWLSLSKQLVVTFTSNYKEFESSAICVYTIKSIEDAFNSELKKSSEKTSYKFNEYKNICQLFTTGNQDSNFLINLQTLCKTYPLHRDIVTSQAILYETRTKFFEIASEESSWSNNRRVVLFVSTQTKHVTSLLEISLQPKICILRKFLLSENITLLKTVNETDKIYLFVGTSHRIVKIPLDMCYLQATDTQCSAPFCYWDNITKKCKYVSTKINFYYSNSKTYCASSLKENQNAVLNQWVQCRLKSIVNDLSQIGMCKCNIERNTDLNEIKLTISPECKVDGDWTVYSSWSDCSATCGNGTRVRSRFCDNPKPQNGGKECTGNNTEYQICVNKKCDELNFENTRGRYSQWTTWSACSKTCGFSTKSRSRQCISEKCTESLNEIKSCNLPLCEFKIYSQWSSWSKFNVTTFTKIRLRFKCIKTYQYESFNLSLNDITRYIVYPSCSTADCQFKNNKQIINGNFSDWSEWSSCSNSCKGSEWTRRTRNCITPICFGESIDYKMCPIYLCKSSWNCWSTWSTCFTPCETRGMRMRNRKCIYDSKRTSCRGNETEISDCPLKQCSAAYSKWTEWSNCEENSFKTRKRQCLYNNNCLFPLIQNKPCLRQIKDKPAEFSFIYMIVSGLVGFVCGLLMGSILCYIWWRCTMNVIKETYVGSNRISNTGNPLDNQSIYDSQSLQLTPDPCYSTFRQRTTSNSESNIRSPP</sequence>
<dbReference type="PANTHER" id="PTHR22906:SF43">
    <property type="entry name" value="PROPERDIN"/>
    <property type="match status" value="1"/>
</dbReference>
<evidence type="ECO:0000256" key="2">
    <source>
        <dbReference type="ARBA" id="ARBA00022525"/>
    </source>
</evidence>
<dbReference type="InterPro" id="IPR015943">
    <property type="entry name" value="WD40/YVTN_repeat-like_dom_sf"/>
</dbReference>
<organism evidence="10">
    <name type="scientific">Schmidtea mediterranea</name>
    <name type="common">Freshwater planarian flatworm</name>
    <dbReference type="NCBI Taxonomy" id="79327"/>
    <lineage>
        <taxon>Eukaryota</taxon>
        <taxon>Metazoa</taxon>
        <taxon>Spiralia</taxon>
        <taxon>Lophotrochozoa</taxon>
        <taxon>Platyhelminthes</taxon>
        <taxon>Rhabditophora</taxon>
        <taxon>Seriata</taxon>
        <taxon>Tricladida</taxon>
        <taxon>Continenticola</taxon>
        <taxon>Geoplanoidea</taxon>
        <taxon>Dugesiidae</taxon>
        <taxon>Schmidtea</taxon>
    </lineage>
</organism>
<gene>
    <name evidence="10" type="primary">sema5-3</name>
</gene>
<dbReference type="SMART" id="SM00630">
    <property type="entry name" value="Sema"/>
    <property type="match status" value="1"/>
</dbReference>
<feature type="non-terminal residue" evidence="10">
    <location>
        <position position="1"/>
    </location>
</feature>
<feature type="non-terminal residue" evidence="10">
    <location>
        <position position="951"/>
    </location>
</feature>
<dbReference type="SMART" id="SM00209">
    <property type="entry name" value="TSP1"/>
    <property type="match status" value="5"/>
</dbReference>
<comment type="caution">
    <text evidence="7">Lacks conserved residue(s) required for the propagation of feature annotation.</text>
</comment>
<evidence type="ECO:0000256" key="1">
    <source>
        <dbReference type="ARBA" id="ARBA00004613"/>
    </source>
</evidence>
<dbReference type="InterPro" id="IPR000884">
    <property type="entry name" value="TSP1_rpt"/>
</dbReference>
<evidence type="ECO:0000256" key="3">
    <source>
        <dbReference type="ARBA" id="ARBA00022729"/>
    </source>
</evidence>
<reference evidence="10" key="1">
    <citation type="submission" date="2014-02" db="EMBL/GenBank/DDBJ databases">
        <title>Semaphorin signaling regulates stem cell homeostasis and regeneration in planarians.</title>
        <authorList>
            <person name="Cowles M.W."/>
            <person name="Stanley B.N."/>
            <person name="Muth K.R."/>
            <person name="Szeterlak C.J."/>
            <person name="Zayas R.M."/>
        </authorList>
    </citation>
    <scope>NUCLEOTIDE SEQUENCE</scope>
</reference>
<dbReference type="Gene3D" id="2.20.100.10">
    <property type="entry name" value="Thrombospondin type-1 (TSP1) repeat"/>
    <property type="match status" value="3"/>
</dbReference>
<feature type="domain" description="Sema" evidence="9">
    <location>
        <begin position="1"/>
        <end position="429"/>
    </location>
</feature>
<dbReference type="OrthoDB" id="446173at2759"/>
<keyword evidence="6" id="KW-1015">Disulfide bond</keyword>
<dbReference type="PROSITE" id="PS50092">
    <property type="entry name" value="TSP1"/>
    <property type="match status" value="4"/>
</dbReference>
<dbReference type="Pfam" id="PF01403">
    <property type="entry name" value="Sema"/>
    <property type="match status" value="1"/>
</dbReference>
<dbReference type="PANTHER" id="PTHR22906">
    <property type="entry name" value="PROPERDIN"/>
    <property type="match status" value="1"/>
</dbReference>
<feature type="transmembrane region" description="Helical" evidence="8">
    <location>
        <begin position="863"/>
        <end position="889"/>
    </location>
</feature>
<keyword evidence="8" id="KW-0812">Transmembrane</keyword>
<dbReference type="InterPro" id="IPR001627">
    <property type="entry name" value="Semap_dom"/>
</dbReference>
<dbReference type="Gene3D" id="2.130.10.10">
    <property type="entry name" value="YVTN repeat-like/Quinoprotein amine dehydrogenase"/>
    <property type="match status" value="1"/>
</dbReference>
<proteinExistence type="evidence at transcript level"/>
<dbReference type="GO" id="GO:0007399">
    <property type="term" value="P:nervous system development"/>
    <property type="evidence" value="ECO:0007669"/>
    <property type="project" value="UniProtKB-KW"/>
</dbReference>